<evidence type="ECO:0000256" key="2">
    <source>
        <dbReference type="ARBA" id="ARBA00010876"/>
    </source>
</evidence>
<dbReference type="SUPFAM" id="SSF55174">
    <property type="entry name" value="Alpha-L RNA-binding motif"/>
    <property type="match status" value="1"/>
</dbReference>
<evidence type="ECO:0000256" key="5">
    <source>
        <dbReference type="PROSITE-ProRule" id="PRU00182"/>
    </source>
</evidence>
<dbReference type="InterPro" id="IPR006145">
    <property type="entry name" value="PsdUridine_synth_RsuA/RluA"/>
</dbReference>
<comment type="catalytic activity">
    <reaction evidence="1 6">
        <text>a uridine in RNA = a pseudouridine in RNA</text>
        <dbReference type="Rhea" id="RHEA:48348"/>
        <dbReference type="Rhea" id="RHEA-COMP:12068"/>
        <dbReference type="Rhea" id="RHEA-COMP:12069"/>
        <dbReference type="ChEBI" id="CHEBI:65314"/>
        <dbReference type="ChEBI" id="CHEBI:65315"/>
    </reaction>
</comment>
<dbReference type="CDD" id="cd00165">
    <property type="entry name" value="S4"/>
    <property type="match status" value="1"/>
</dbReference>
<evidence type="ECO:0000313" key="8">
    <source>
        <dbReference type="EMBL" id="MRH42124.1"/>
    </source>
</evidence>
<dbReference type="InterPro" id="IPR006224">
    <property type="entry name" value="PsdUridine_synth_RluA-like_CS"/>
</dbReference>
<accession>A0A6A8D947</accession>
<dbReference type="Proteomes" id="UP000799092">
    <property type="component" value="Unassembled WGS sequence"/>
</dbReference>
<comment type="similarity">
    <text evidence="2 6">Belongs to the pseudouridine synthase RluA family.</text>
</comment>
<dbReference type="GO" id="GO:0120159">
    <property type="term" value="F:rRNA pseudouridine synthase activity"/>
    <property type="evidence" value="ECO:0007669"/>
    <property type="project" value="UniProtKB-ARBA"/>
</dbReference>
<dbReference type="PROSITE" id="PS01129">
    <property type="entry name" value="PSI_RLU"/>
    <property type="match status" value="1"/>
</dbReference>
<keyword evidence="9" id="KW-1185">Reference proteome</keyword>
<dbReference type="EMBL" id="WJNG01000004">
    <property type="protein sequence ID" value="MRH42124.1"/>
    <property type="molecule type" value="Genomic_DNA"/>
</dbReference>
<dbReference type="SMART" id="SM00363">
    <property type="entry name" value="S4"/>
    <property type="match status" value="1"/>
</dbReference>
<dbReference type="SUPFAM" id="SSF55120">
    <property type="entry name" value="Pseudouridine synthase"/>
    <property type="match status" value="1"/>
</dbReference>
<dbReference type="EC" id="5.4.99.-" evidence="6"/>
<protein>
    <recommendedName>
        <fullName evidence="6">Pseudouridine synthase</fullName>
        <ecNumber evidence="6">5.4.99.-</ecNumber>
    </recommendedName>
</protein>
<feature type="active site" evidence="4">
    <location>
        <position position="152"/>
    </location>
</feature>
<name>A0A6A8D947_9BACI</name>
<proteinExistence type="inferred from homology"/>
<dbReference type="GO" id="GO:0003723">
    <property type="term" value="F:RNA binding"/>
    <property type="evidence" value="ECO:0007669"/>
    <property type="project" value="UniProtKB-KW"/>
</dbReference>
<comment type="function">
    <text evidence="6">Responsible for synthesis of pseudouridine from uracil.</text>
</comment>
<sequence>MGPTRRKLLIVKNRQNKSTKNVAKPELYIVEEEAELLPFLLDTLSNRSRNSVKSILTRGQVYVNGEVITKHNFQLEPGYKISIEKNIVAKAASFTGLKIVHEDDDIIVIEKESGLLSISSPKEKSLTAYKQLMTYVQKINPKNRVFVVHRLDRDTSGVMMFAKSEKVKLKLQNSWKDIVEERAYIALVEGVIKKQEGTITSWLKESKTLKMYSSSNPNDGQHAVTHYQKIQSNTNFTLLNVHLETGRKNQIRVHMEDIGHPIVGDKKYGSKVNPISRLGLHAKTLAFKHPTTDEIMRFESNTPKSFFDSSK</sequence>
<dbReference type="AlphaFoldDB" id="A0A6A8D947"/>
<dbReference type="InterPro" id="IPR036986">
    <property type="entry name" value="S4_RNA-bd_sf"/>
</dbReference>
<evidence type="ECO:0000256" key="4">
    <source>
        <dbReference type="PIRSR" id="PIRSR606225-1"/>
    </source>
</evidence>
<dbReference type="GO" id="GO:0000455">
    <property type="term" value="P:enzyme-directed rRNA pseudouridine synthesis"/>
    <property type="evidence" value="ECO:0007669"/>
    <property type="project" value="UniProtKB-ARBA"/>
</dbReference>
<keyword evidence="3 6" id="KW-0413">Isomerase</keyword>
<evidence type="ECO:0000259" key="7">
    <source>
        <dbReference type="SMART" id="SM00363"/>
    </source>
</evidence>
<gene>
    <name evidence="8" type="ORF">GH741_05470</name>
</gene>
<keyword evidence="5" id="KW-0694">RNA-binding</keyword>
<dbReference type="NCBIfam" id="TIGR00005">
    <property type="entry name" value="rluA_subfam"/>
    <property type="match status" value="1"/>
</dbReference>
<reference evidence="8" key="1">
    <citation type="submission" date="2019-11" db="EMBL/GenBank/DDBJ databases">
        <authorList>
            <person name="Li J."/>
        </authorList>
    </citation>
    <scope>NUCLEOTIDE SEQUENCE</scope>
    <source>
        <strain evidence="8">B6B</strain>
    </source>
</reference>
<dbReference type="InterPro" id="IPR020103">
    <property type="entry name" value="PsdUridine_synth_cat_dom_sf"/>
</dbReference>
<dbReference type="PANTHER" id="PTHR21600:SF44">
    <property type="entry name" value="RIBOSOMAL LARGE SUBUNIT PSEUDOURIDINE SYNTHASE D"/>
    <property type="match status" value="1"/>
</dbReference>
<feature type="domain" description="RNA-binding S4" evidence="7">
    <location>
        <begin position="35"/>
        <end position="93"/>
    </location>
</feature>
<dbReference type="Pfam" id="PF00849">
    <property type="entry name" value="PseudoU_synth_2"/>
    <property type="match status" value="1"/>
</dbReference>
<dbReference type="InterPro" id="IPR006225">
    <property type="entry name" value="PsdUridine_synth_RluC/D"/>
</dbReference>
<organism evidence="8 9">
    <name type="scientific">Aquibacillus halophilus</name>
    <dbReference type="NCBI Taxonomy" id="930132"/>
    <lineage>
        <taxon>Bacteria</taxon>
        <taxon>Bacillati</taxon>
        <taxon>Bacillota</taxon>
        <taxon>Bacilli</taxon>
        <taxon>Bacillales</taxon>
        <taxon>Bacillaceae</taxon>
        <taxon>Aquibacillus</taxon>
    </lineage>
</organism>
<evidence type="ECO:0000256" key="3">
    <source>
        <dbReference type="ARBA" id="ARBA00023235"/>
    </source>
</evidence>
<dbReference type="InterPro" id="IPR002942">
    <property type="entry name" value="S4_RNA-bd"/>
</dbReference>
<dbReference type="InterPro" id="IPR050188">
    <property type="entry name" value="RluA_PseudoU_synthase"/>
</dbReference>
<evidence type="ECO:0000313" key="9">
    <source>
        <dbReference type="Proteomes" id="UP000799092"/>
    </source>
</evidence>
<dbReference type="PROSITE" id="PS50889">
    <property type="entry name" value="S4"/>
    <property type="match status" value="1"/>
</dbReference>
<evidence type="ECO:0000256" key="1">
    <source>
        <dbReference type="ARBA" id="ARBA00000073"/>
    </source>
</evidence>
<comment type="caution">
    <text evidence="8">The sequence shown here is derived from an EMBL/GenBank/DDBJ whole genome shotgun (WGS) entry which is preliminary data.</text>
</comment>
<evidence type="ECO:0000256" key="6">
    <source>
        <dbReference type="RuleBase" id="RU362028"/>
    </source>
</evidence>
<dbReference type="PANTHER" id="PTHR21600">
    <property type="entry name" value="MITOCHONDRIAL RNA PSEUDOURIDINE SYNTHASE"/>
    <property type="match status" value="1"/>
</dbReference>
<dbReference type="CDD" id="cd02869">
    <property type="entry name" value="PseudoU_synth_RluA_like"/>
    <property type="match status" value="1"/>
</dbReference>
<dbReference type="Gene3D" id="3.10.290.10">
    <property type="entry name" value="RNA-binding S4 domain"/>
    <property type="match status" value="1"/>
</dbReference>
<dbReference type="Gene3D" id="3.30.2350.10">
    <property type="entry name" value="Pseudouridine synthase"/>
    <property type="match status" value="1"/>
</dbReference>